<sequence>MTYHIRNMHEEDLEHVQAVARRTWQATYEGIIPAHIQERFITVAYCKESLQQRLLRSSFFVAEVEGNVVGFANYAAGKEEGVLALVALYVLPEHQGTGIGTALLQVGMQLQNVHTMEVDVEQENTIGMTFYVAKGFTVTETFQDDFDGHTLETVRMRRTV</sequence>
<dbReference type="RefSeq" id="WP_007201381.1">
    <property type="nucleotide sequence ID" value="NZ_AKKV01000022.1"/>
</dbReference>
<evidence type="ECO:0000259" key="3">
    <source>
        <dbReference type="PROSITE" id="PS51186"/>
    </source>
</evidence>
<organism evidence="4 5">
    <name type="scientific">Fictibacillus macauensis ZFHKF-1</name>
    <dbReference type="NCBI Taxonomy" id="1196324"/>
    <lineage>
        <taxon>Bacteria</taxon>
        <taxon>Bacillati</taxon>
        <taxon>Bacillota</taxon>
        <taxon>Bacilli</taxon>
        <taxon>Bacillales</taxon>
        <taxon>Fictibacillaceae</taxon>
        <taxon>Fictibacillus</taxon>
    </lineage>
</organism>
<dbReference type="AlphaFoldDB" id="I8AK54"/>
<dbReference type="PANTHER" id="PTHR43877">
    <property type="entry name" value="AMINOALKYLPHOSPHONATE N-ACETYLTRANSFERASE-RELATED-RELATED"/>
    <property type="match status" value="1"/>
</dbReference>
<evidence type="ECO:0000313" key="5">
    <source>
        <dbReference type="Proteomes" id="UP000004080"/>
    </source>
</evidence>
<evidence type="ECO:0000256" key="1">
    <source>
        <dbReference type="ARBA" id="ARBA00022679"/>
    </source>
</evidence>
<dbReference type="InterPro" id="IPR050832">
    <property type="entry name" value="Bact_Acetyltransf"/>
</dbReference>
<dbReference type="OrthoDB" id="794462at2"/>
<keyword evidence="1 4" id="KW-0808">Transferase</keyword>
<accession>I8AK54</accession>
<dbReference type="PROSITE" id="PS51186">
    <property type="entry name" value="GNAT"/>
    <property type="match status" value="1"/>
</dbReference>
<dbReference type="EMBL" id="AKKV01000022">
    <property type="protein sequence ID" value="EIT86212.1"/>
    <property type="molecule type" value="Genomic_DNA"/>
</dbReference>
<keyword evidence="2" id="KW-0012">Acyltransferase</keyword>
<dbReference type="InterPro" id="IPR016181">
    <property type="entry name" value="Acyl_CoA_acyltransferase"/>
</dbReference>
<dbReference type="STRING" id="1196324.A374_06421"/>
<gene>
    <name evidence="4" type="ORF">A374_06421</name>
</gene>
<dbReference type="GO" id="GO:0016747">
    <property type="term" value="F:acyltransferase activity, transferring groups other than amino-acyl groups"/>
    <property type="evidence" value="ECO:0007669"/>
    <property type="project" value="InterPro"/>
</dbReference>
<dbReference type="eggNOG" id="COG0456">
    <property type="taxonomic scope" value="Bacteria"/>
</dbReference>
<dbReference type="Proteomes" id="UP000004080">
    <property type="component" value="Unassembled WGS sequence"/>
</dbReference>
<name>I8AK54_9BACL</name>
<proteinExistence type="predicted"/>
<dbReference type="Pfam" id="PF13508">
    <property type="entry name" value="Acetyltransf_7"/>
    <property type="match status" value="1"/>
</dbReference>
<keyword evidence="5" id="KW-1185">Reference proteome</keyword>
<dbReference type="InterPro" id="IPR000182">
    <property type="entry name" value="GNAT_dom"/>
</dbReference>
<protein>
    <submittedName>
        <fullName evidence="4">GCN5-related N-acetyltransferase</fullName>
    </submittedName>
</protein>
<feature type="domain" description="N-acetyltransferase" evidence="3">
    <location>
        <begin position="3"/>
        <end position="160"/>
    </location>
</feature>
<dbReference type="PATRIC" id="fig|1196324.3.peg.1309"/>
<comment type="caution">
    <text evidence="4">The sequence shown here is derived from an EMBL/GenBank/DDBJ whole genome shotgun (WGS) entry which is preliminary data.</text>
</comment>
<evidence type="ECO:0000256" key="2">
    <source>
        <dbReference type="ARBA" id="ARBA00023315"/>
    </source>
</evidence>
<dbReference type="SUPFAM" id="SSF55729">
    <property type="entry name" value="Acyl-CoA N-acyltransferases (Nat)"/>
    <property type="match status" value="1"/>
</dbReference>
<reference evidence="4 5" key="1">
    <citation type="journal article" date="2012" name="J. Bacteriol.">
        <title>Genome of Bacillus macauensis ZFHKF-1, a Long-Chain-Forming Bacterium.</title>
        <authorList>
            <person name="Cai L."/>
            <person name="Zhang T."/>
        </authorList>
    </citation>
    <scope>NUCLEOTIDE SEQUENCE [LARGE SCALE GENOMIC DNA]</scope>
    <source>
        <strain evidence="4 5">ZFHKF-1</strain>
    </source>
</reference>
<evidence type="ECO:0000313" key="4">
    <source>
        <dbReference type="EMBL" id="EIT86212.1"/>
    </source>
</evidence>
<dbReference type="CDD" id="cd04301">
    <property type="entry name" value="NAT_SF"/>
    <property type="match status" value="1"/>
</dbReference>
<dbReference type="Gene3D" id="3.40.630.30">
    <property type="match status" value="1"/>
</dbReference>